<dbReference type="AlphaFoldDB" id="A0A9D1LAK5"/>
<dbReference type="InterPro" id="IPR011004">
    <property type="entry name" value="Trimer_LpxA-like_sf"/>
</dbReference>
<evidence type="ECO:0000313" key="7">
    <source>
        <dbReference type="Proteomes" id="UP000824089"/>
    </source>
</evidence>
<dbReference type="InterPro" id="IPR001451">
    <property type="entry name" value="Hexapep"/>
</dbReference>
<dbReference type="GO" id="GO:0008870">
    <property type="term" value="F:galactoside O-acetyltransferase activity"/>
    <property type="evidence" value="ECO:0007669"/>
    <property type="project" value="TreeGrafter"/>
</dbReference>
<keyword evidence="4 5" id="KW-0012">Acyltransferase</keyword>
<evidence type="ECO:0000256" key="3">
    <source>
        <dbReference type="ARBA" id="ARBA00022737"/>
    </source>
</evidence>
<evidence type="ECO:0000313" key="6">
    <source>
        <dbReference type="EMBL" id="HIU29333.1"/>
    </source>
</evidence>
<keyword evidence="2 5" id="KW-0808">Transferase</keyword>
<dbReference type="Pfam" id="PF14602">
    <property type="entry name" value="Hexapep_2"/>
    <property type="match status" value="2"/>
</dbReference>
<comment type="caution">
    <text evidence="6">The sequence shown here is derived from an EMBL/GenBank/DDBJ whole genome shotgun (WGS) entry which is preliminary data.</text>
</comment>
<dbReference type="PANTHER" id="PTHR43017">
    <property type="entry name" value="GALACTOSIDE O-ACETYLTRANSFERASE"/>
    <property type="match status" value="1"/>
</dbReference>
<dbReference type="Gene3D" id="2.160.10.10">
    <property type="entry name" value="Hexapeptide repeat proteins"/>
    <property type="match status" value="1"/>
</dbReference>
<dbReference type="PROSITE" id="PS00101">
    <property type="entry name" value="HEXAPEP_TRANSFERASES"/>
    <property type="match status" value="1"/>
</dbReference>
<dbReference type="SUPFAM" id="SSF51161">
    <property type="entry name" value="Trimeric LpxA-like enzymes"/>
    <property type="match status" value="1"/>
</dbReference>
<dbReference type="EC" id="2.3.1.-" evidence="5"/>
<evidence type="ECO:0000256" key="2">
    <source>
        <dbReference type="ARBA" id="ARBA00022679"/>
    </source>
</evidence>
<keyword evidence="3" id="KW-0677">Repeat</keyword>
<accession>A0A9D1LAK5</accession>
<evidence type="ECO:0000256" key="5">
    <source>
        <dbReference type="RuleBase" id="RU367021"/>
    </source>
</evidence>
<dbReference type="CDD" id="cd03357">
    <property type="entry name" value="LbH_MAT_GAT"/>
    <property type="match status" value="1"/>
</dbReference>
<dbReference type="Proteomes" id="UP000824089">
    <property type="component" value="Unassembled WGS sequence"/>
</dbReference>
<dbReference type="InterPro" id="IPR018357">
    <property type="entry name" value="Hexapep_transf_CS"/>
</dbReference>
<dbReference type="EMBL" id="DVMM01000067">
    <property type="protein sequence ID" value="HIU29333.1"/>
    <property type="molecule type" value="Genomic_DNA"/>
</dbReference>
<organism evidence="6 7">
    <name type="scientific">Candidatus Egerieisoma faecipullorum</name>
    <dbReference type="NCBI Taxonomy" id="2840963"/>
    <lineage>
        <taxon>Bacteria</taxon>
        <taxon>Bacillati</taxon>
        <taxon>Bacillota</taxon>
        <taxon>Clostridia</taxon>
        <taxon>Eubacteriales</taxon>
        <taxon>Clostridiaceae</taxon>
        <taxon>Clostridiaceae incertae sedis</taxon>
        <taxon>Candidatus Egerieisoma</taxon>
    </lineage>
</organism>
<sequence length="214" mass="23701">MTNSERRDQGLAYIADETVLHEMTACKKKLKRVNELDRWEYEKINRALKEVIPHSENLFIVPPFYCEYGTHIQLGKNFYANYHCVMIDVAKITVGDNCMLGPNVSIYTAGHPIHPVTRSSGYEYGKPVSIGNHCWIGGSVTIVGGVHIGNNVVIGAGSVVTKDIPDNVVAVGNPCRVLREITDAEMRLLYKNETIDAEAWNIISENAAAARLGE</sequence>
<dbReference type="FunFam" id="2.160.10.10:FF:000025">
    <property type="entry name" value="Hexapeptide-repeat containing-acetyltransferase"/>
    <property type="match status" value="1"/>
</dbReference>
<reference evidence="6" key="1">
    <citation type="submission" date="2020-10" db="EMBL/GenBank/DDBJ databases">
        <authorList>
            <person name="Gilroy R."/>
        </authorList>
    </citation>
    <scope>NUCLEOTIDE SEQUENCE</scope>
    <source>
        <strain evidence="6">CHK195-4489</strain>
    </source>
</reference>
<dbReference type="PANTHER" id="PTHR43017:SF1">
    <property type="entry name" value="ACETYLTRANSFERASE YJL218W-RELATED"/>
    <property type="match status" value="1"/>
</dbReference>
<proteinExistence type="inferred from homology"/>
<evidence type="ECO:0000256" key="1">
    <source>
        <dbReference type="ARBA" id="ARBA00007274"/>
    </source>
</evidence>
<comment type="similarity">
    <text evidence="1 5">Belongs to the transferase hexapeptide repeat family.</text>
</comment>
<evidence type="ECO:0000256" key="4">
    <source>
        <dbReference type="ARBA" id="ARBA00023315"/>
    </source>
</evidence>
<protein>
    <recommendedName>
        <fullName evidence="5">Acetyltransferase</fullName>
        <ecNumber evidence="5">2.3.1.-</ecNumber>
    </recommendedName>
</protein>
<name>A0A9D1LAK5_9CLOT</name>
<dbReference type="InterPro" id="IPR039369">
    <property type="entry name" value="LacA-like"/>
</dbReference>
<gene>
    <name evidence="6" type="ORF">IAD50_03430</name>
</gene>
<reference evidence="6" key="2">
    <citation type="journal article" date="2021" name="PeerJ">
        <title>Extensive microbial diversity within the chicken gut microbiome revealed by metagenomics and culture.</title>
        <authorList>
            <person name="Gilroy R."/>
            <person name="Ravi A."/>
            <person name="Getino M."/>
            <person name="Pursley I."/>
            <person name="Horton D.L."/>
            <person name="Alikhan N.F."/>
            <person name="Baker D."/>
            <person name="Gharbi K."/>
            <person name="Hall N."/>
            <person name="Watson M."/>
            <person name="Adriaenssens E.M."/>
            <person name="Foster-Nyarko E."/>
            <person name="Jarju S."/>
            <person name="Secka A."/>
            <person name="Antonio M."/>
            <person name="Oren A."/>
            <person name="Chaudhuri R.R."/>
            <person name="La Ragione R."/>
            <person name="Hildebrand F."/>
            <person name="Pallen M.J."/>
        </authorList>
    </citation>
    <scope>NUCLEOTIDE SEQUENCE</scope>
    <source>
        <strain evidence="6">CHK195-4489</strain>
    </source>
</reference>